<evidence type="ECO:0000256" key="1">
    <source>
        <dbReference type="ARBA" id="ARBA00010873"/>
    </source>
</evidence>
<evidence type="ECO:0000313" key="4">
    <source>
        <dbReference type="EMBL" id="MDB8018406.1"/>
    </source>
</evidence>
<feature type="domain" description="MobA/MobL protein" evidence="3">
    <location>
        <begin position="84"/>
        <end position="201"/>
    </location>
</feature>
<keyword evidence="2" id="KW-0184">Conjugation</keyword>
<reference evidence="4" key="3">
    <citation type="submission" date="2023-01" db="EMBL/GenBank/DDBJ databases">
        <title>Human gut microbiome strain richness.</title>
        <authorList>
            <person name="Chen-Liaw A."/>
        </authorList>
    </citation>
    <scope>NUCLEOTIDE SEQUENCE</scope>
    <source>
        <strain evidence="4">1001283st1_D2_1001283B150209_150212</strain>
    </source>
</reference>
<proteinExistence type="inferred from homology"/>
<evidence type="ECO:0000259" key="3">
    <source>
        <dbReference type="Pfam" id="PF03389"/>
    </source>
</evidence>
<dbReference type="AlphaFoldDB" id="A0AAP7AYK6"/>
<dbReference type="Pfam" id="PF03389">
    <property type="entry name" value="MobA_MobL"/>
    <property type="match status" value="1"/>
</dbReference>
<reference evidence="5" key="2">
    <citation type="submission" date="2020-02" db="EMBL/GenBank/DDBJ databases">
        <authorList>
            <person name="Littmann E."/>
            <person name="Sorbara M."/>
        </authorList>
    </citation>
    <scope>NUCLEOTIDE SEQUENCE</scope>
    <source>
        <strain evidence="5">MSK.16.45</strain>
    </source>
</reference>
<dbReference type="RefSeq" id="WP_173844354.1">
    <property type="nucleotide sequence ID" value="NZ_JAAIMP010000013.1"/>
</dbReference>
<sequence>MATFEKLNIADEKKEMIEMPRHSFIQMTKLHNVMGRIDYITSTVKQENLYAVYATQPLRSFWKDLAKCNREEFAKSGTTGKCIEARELIIALPEGLYHYEHDYLIKHFATDFKKKYGVDCYAALHHNKRKTNFHIHLIFAERTKLEKPVVKVASRNMFYDENGKHVRTKKEILDESGNIRNGCKIIRKGEVYEKKEFSVKDDRFKRDSFLDEAKVFFTNEINQLVLHEEDKLKVFDKNSPYLATKKIGKNNPMEEQIKTDNEVRQEWNRTVDRAIVSGMSEEDISSIKKKEITEKVRDSIDLYGDRPDLFASIIKLAIAVLELLINRIMLAAVGVAEKVLDIVPEESRNIEAKTYPTMPTMSPLAKKYLSLQNIYDELQKQNEAIFAQEHKRSELEIELSECNGAFKARKRGGLQNQIYELNKQIDNMKRYLSSIVQRHGYDNVRDFYSTYYAAKGEYADYVKDVEEWNVNHVKKNENIPTEENRTDRYQIGEERNFMRDKDKEYLIKKR</sequence>
<accession>A0AAP7AYK6</accession>
<evidence type="ECO:0000256" key="2">
    <source>
        <dbReference type="ARBA" id="ARBA00022971"/>
    </source>
</evidence>
<evidence type="ECO:0000313" key="6">
    <source>
        <dbReference type="Proteomes" id="UP001212823"/>
    </source>
</evidence>
<organism evidence="4 6">
    <name type="scientific">Agathobacter rectalis</name>
    <dbReference type="NCBI Taxonomy" id="39491"/>
    <lineage>
        <taxon>Bacteria</taxon>
        <taxon>Bacillati</taxon>
        <taxon>Bacillota</taxon>
        <taxon>Clostridia</taxon>
        <taxon>Lachnospirales</taxon>
        <taxon>Lachnospiraceae</taxon>
        <taxon>Agathobacter</taxon>
    </lineage>
</organism>
<dbReference type="EMBL" id="JAQLYE010000017">
    <property type="protein sequence ID" value="MDB8018406.1"/>
    <property type="molecule type" value="Genomic_DNA"/>
</dbReference>
<dbReference type="Proteomes" id="UP001193756">
    <property type="component" value="Unassembled WGS sequence"/>
</dbReference>
<comment type="caution">
    <text evidence="4">The sequence shown here is derived from an EMBL/GenBank/DDBJ whole genome shotgun (WGS) entry which is preliminary data.</text>
</comment>
<dbReference type="Gene3D" id="3.30.930.30">
    <property type="match status" value="1"/>
</dbReference>
<comment type="similarity">
    <text evidence="1">Belongs to the MobA/MobL family.</text>
</comment>
<protein>
    <submittedName>
        <fullName evidence="4">MobA/MobL family protein</fullName>
    </submittedName>
</protein>
<reference evidence="5" key="1">
    <citation type="journal article" date="2020" name="Cell Host Microbe">
        <title>Functional and Genomic Variation between Human-Derived Isolates of Lachnospiraceae Reveals Inter- and Intra-Species Diversity.</title>
        <authorList>
            <person name="Sorbara M.T."/>
            <person name="Littmann E.R."/>
            <person name="Fontana E."/>
            <person name="Moody T.U."/>
            <person name="Kohout C.E."/>
            <person name="Gjonbalaj M."/>
            <person name="Eaton V."/>
            <person name="Seok R."/>
            <person name="Leiner I.M."/>
            <person name="Pamer E.G."/>
        </authorList>
    </citation>
    <scope>NUCLEOTIDE SEQUENCE</scope>
    <source>
        <strain evidence="5">MSK.16.45</strain>
    </source>
</reference>
<dbReference type="InterPro" id="IPR005053">
    <property type="entry name" value="MobA_MobL"/>
</dbReference>
<dbReference type="EMBL" id="JAAIMP010000013">
    <property type="protein sequence ID" value="NSC77573.1"/>
    <property type="molecule type" value="Genomic_DNA"/>
</dbReference>
<gene>
    <name evidence="5" type="ORF">G4312_09835</name>
    <name evidence="4" type="ORF">PNE45_10215</name>
</gene>
<name>A0AAP7AYK6_9FIRM</name>
<evidence type="ECO:0000313" key="5">
    <source>
        <dbReference type="EMBL" id="NSC77573.1"/>
    </source>
</evidence>
<dbReference type="Proteomes" id="UP001212823">
    <property type="component" value="Unassembled WGS sequence"/>
</dbReference>